<evidence type="ECO:0000313" key="4">
    <source>
        <dbReference type="EMBL" id="MBA5606950.1"/>
    </source>
</evidence>
<dbReference type="GO" id="GO:0005886">
    <property type="term" value="C:plasma membrane"/>
    <property type="evidence" value="ECO:0007669"/>
    <property type="project" value="TreeGrafter"/>
</dbReference>
<dbReference type="AlphaFoldDB" id="A0A7W2I7Z8"/>
<protein>
    <submittedName>
        <fullName evidence="4">Prepilin peptidase</fullName>
    </submittedName>
</protein>
<evidence type="ECO:0000259" key="3">
    <source>
        <dbReference type="Pfam" id="PF01478"/>
    </source>
</evidence>
<dbReference type="InterPro" id="IPR000045">
    <property type="entry name" value="Prepilin_IV_endopep_pep"/>
</dbReference>
<evidence type="ECO:0000313" key="5">
    <source>
        <dbReference type="Proteomes" id="UP000566711"/>
    </source>
</evidence>
<feature type="transmembrane region" description="Helical" evidence="2">
    <location>
        <begin position="64"/>
        <end position="83"/>
    </location>
</feature>
<gene>
    <name evidence="4" type="ORF">H3H36_16455</name>
</gene>
<feature type="transmembrane region" description="Helical" evidence="2">
    <location>
        <begin position="32"/>
        <end position="52"/>
    </location>
</feature>
<evidence type="ECO:0000256" key="2">
    <source>
        <dbReference type="SAM" id="Phobius"/>
    </source>
</evidence>
<dbReference type="PANTHER" id="PTHR30487:SF0">
    <property type="entry name" value="PREPILIN LEADER PEPTIDASE_N-METHYLTRANSFERASE-RELATED"/>
    <property type="match status" value="1"/>
</dbReference>
<sequence length="190" mass="19016">MLPPAAVLAALLAAAVWHDVRTRRIPNRLVLGGALAGLAFQALLAPGAGLFATPFGALGLLDGLAGLGLGLALLLPMYLLGAMGAGDVKLMAMCGAFLGPRDVLGAALLTMLAGGVLALLVALGSGRLAQVLANLRQLLLHALVRAGTGGTTRLDAPPVPTGKLAYAIAIATGTALQLLLARVPAWSNLL</sequence>
<dbReference type="Proteomes" id="UP000566711">
    <property type="component" value="Unassembled WGS sequence"/>
</dbReference>
<organism evidence="4 5">
    <name type="scientific">Rugamonas fusca</name>
    <dbReference type="NCBI Taxonomy" id="2758568"/>
    <lineage>
        <taxon>Bacteria</taxon>
        <taxon>Pseudomonadati</taxon>
        <taxon>Pseudomonadota</taxon>
        <taxon>Betaproteobacteria</taxon>
        <taxon>Burkholderiales</taxon>
        <taxon>Oxalobacteraceae</taxon>
        <taxon>Telluria group</taxon>
        <taxon>Rugamonas</taxon>
    </lineage>
</organism>
<feature type="domain" description="Prepilin type IV endopeptidase peptidase" evidence="3">
    <location>
        <begin position="7"/>
        <end position="119"/>
    </location>
</feature>
<comment type="similarity">
    <text evidence="1">Belongs to the peptidase A24 family.</text>
</comment>
<comment type="caution">
    <text evidence="4">The sequence shown here is derived from an EMBL/GenBank/DDBJ whole genome shotgun (WGS) entry which is preliminary data.</text>
</comment>
<dbReference type="PANTHER" id="PTHR30487">
    <property type="entry name" value="TYPE 4 PREPILIN-LIKE PROTEINS LEADER PEPTIDE-PROCESSING ENZYME"/>
    <property type="match status" value="1"/>
</dbReference>
<reference evidence="4 5" key="1">
    <citation type="submission" date="2020-07" db="EMBL/GenBank/DDBJ databases">
        <title>Novel species isolated from subtropical streams in China.</title>
        <authorList>
            <person name="Lu H."/>
        </authorList>
    </citation>
    <scope>NUCLEOTIDE SEQUENCE [LARGE SCALE GENOMIC DNA]</scope>
    <source>
        <strain evidence="4 5">FT3S</strain>
    </source>
</reference>
<dbReference type="GO" id="GO:0006465">
    <property type="term" value="P:signal peptide processing"/>
    <property type="evidence" value="ECO:0007669"/>
    <property type="project" value="TreeGrafter"/>
</dbReference>
<keyword evidence="2" id="KW-0812">Transmembrane</keyword>
<dbReference type="Gene3D" id="1.20.120.1220">
    <property type="match status" value="1"/>
</dbReference>
<name>A0A7W2I7Z8_9BURK</name>
<proteinExistence type="inferred from homology"/>
<keyword evidence="5" id="KW-1185">Reference proteome</keyword>
<dbReference type="GO" id="GO:0004190">
    <property type="term" value="F:aspartic-type endopeptidase activity"/>
    <property type="evidence" value="ECO:0007669"/>
    <property type="project" value="InterPro"/>
</dbReference>
<dbReference type="EMBL" id="JACEZS010000014">
    <property type="protein sequence ID" value="MBA5606950.1"/>
    <property type="molecule type" value="Genomic_DNA"/>
</dbReference>
<accession>A0A7W2I7Z8</accession>
<dbReference type="InterPro" id="IPR050882">
    <property type="entry name" value="Prepilin_peptidase/N-MTase"/>
</dbReference>
<dbReference type="Pfam" id="PF01478">
    <property type="entry name" value="Peptidase_A24"/>
    <property type="match status" value="1"/>
</dbReference>
<feature type="transmembrane region" description="Helical" evidence="2">
    <location>
        <begin position="103"/>
        <end position="123"/>
    </location>
</feature>
<evidence type="ECO:0000256" key="1">
    <source>
        <dbReference type="ARBA" id="ARBA00005801"/>
    </source>
</evidence>
<keyword evidence="2" id="KW-1133">Transmembrane helix</keyword>
<keyword evidence="2" id="KW-0472">Membrane</keyword>